<protein>
    <submittedName>
        <fullName evidence="6">Long-chain-fatty-acid--CoA ligase</fullName>
    </submittedName>
</protein>
<accession>T1C919</accession>
<proteinExistence type="inferred from homology"/>
<feature type="domain" description="AMP-dependent synthetase/ligase" evidence="5">
    <location>
        <begin position="4"/>
        <end position="293"/>
    </location>
</feature>
<evidence type="ECO:0000313" key="6">
    <source>
        <dbReference type="EMBL" id="EQD78682.1"/>
    </source>
</evidence>
<dbReference type="InterPro" id="IPR042099">
    <property type="entry name" value="ANL_N_sf"/>
</dbReference>
<dbReference type="Gene3D" id="3.40.50.12780">
    <property type="entry name" value="N-terminal domain of ligase-like"/>
    <property type="match status" value="1"/>
</dbReference>
<keyword evidence="2 6" id="KW-0436">Ligase</keyword>
<keyword evidence="3" id="KW-0276">Fatty acid metabolism</keyword>
<dbReference type="InterPro" id="IPR020845">
    <property type="entry name" value="AMP-binding_CS"/>
</dbReference>
<dbReference type="PROSITE" id="PS00455">
    <property type="entry name" value="AMP_BINDING"/>
    <property type="match status" value="1"/>
</dbReference>
<organism evidence="6">
    <name type="scientific">mine drainage metagenome</name>
    <dbReference type="NCBI Taxonomy" id="410659"/>
    <lineage>
        <taxon>unclassified sequences</taxon>
        <taxon>metagenomes</taxon>
        <taxon>ecological metagenomes</taxon>
    </lineage>
</organism>
<dbReference type="InterPro" id="IPR000873">
    <property type="entry name" value="AMP-dep_synth/lig_dom"/>
</dbReference>
<feature type="non-terminal residue" evidence="6">
    <location>
        <position position="293"/>
    </location>
</feature>
<evidence type="ECO:0000259" key="5">
    <source>
        <dbReference type="Pfam" id="PF00501"/>
    </source>
</evidence>
<dbReference type="Pfam" id="PF00501">
    <property type="entry name" value="AMP-binding"/>
    <property type="match status" value="1"/>
</dbReference>
<evidence type="ECO:0000256" key="4">
    <source>
        <dbReference type="ARBA" id="ARBA00023098"/>
    </source>
</evidence>
<dbReference type="GO" id="GO:0006631">
    <property type="term" value="P:fatty acid metabolic process"/>
    <property type="evidence" value="ECO:0007669"/>
    <property type="project" value="UniProtKB-KW"/>
</dbReference>
<comment type="similarity">
    <text evidence="1">Belongs to the ATP-dependent AMP-binding enzyme family.</text>
</comment>
<evidence type="ECO:0000256" key="2">
    <source>
        <dbReference type="ARBA" id="ARBA00022598"/>
    </source>
</evidence>
<evidence type="ECO:0000256" key="1">
    <source>
        <dbReference type="ARBA" id="ARBA00006432"/>
    </source>
</evidence>
<dbReference type="PANTHER" id="PTHR43859:SF4">
    <property type="entry name" value="BUTANOATE--COA LIGASE AAE1-RELATED"/>
    <property type="match status" value="1"/>
</dbReference>
<comment type="caution">
    <text evidence="6">The sequence shown here is derived from an EMBL/GenBank/DDBJ whole genome shotgun (WGS) entry which is preliminary data.</text>
</comment>
<dbReference type="PANTHER" id="PTHR43859">
    <property type="entry name" value="ACYL-ACTIVATING ENZYME"/>
    <property type="match status" value="1"/>
</dbReference>
<dbReference type="EMBL" id="AUZX01001599">
    <property type="protein sequence ID" value="EQD78682.1"/>
    <property type="molecule type" value="Genomic_DNA"/>
</dbReference>
<sequence>MQQAQDKFVIIRDEFVPMIEKFQEMFSFVKGWIIYSESGIIPKTTLPNAQNYDDILSKEYAEEFPALTEDRRATLFYTSGTTGMPKGVSFSHRQIVLHAMVLAMNLGDEPGNIKSNDVMMPLVPMFHVHSWGMPQLILLKGMKYVLPGKYDFEKIPVIMSQEKVTVSAMVPSILNMILANPRSKELIGPLHLRTIIGGAALPEGLYLRAKEINIMSMAGYGMSETAPVLTLSSYNYEVMKLPEKEREAFNIKTGFPVPFVEIRIIGKNGKDVEKDGKSIGEIVIKAPWATMGY</sequence>
<dbReference type="AlphaFoldDB" id="T1C919"/>
<gene>
    <name evidence="6" type="ORF">B1A_02136</name>
</gene>
<name>T1C919_9ZZZZ</name>
<dbReference type="SUPFAM" id="SSF56801">
    <property type="entry name" value="Acetyl-CoA synthetase-like"/>
    <property type="match status" value="1"/>
</dbReference>
<reference evidence="6" key="2">
    <citation type="journal article" date="2014" name="ISME J.">
        <title>Microbial stratification in low pH oxic and suboxic macroscopic growths along an acid mine drainage.</title>
        <authorList>
            <person name="Mendez-Garcia C."/>
            <person name="Mesa V."/>
            <person name="Sprenger R.R."/>
            <person name="Richter M."/>
            <person name="Diez M.S."/>
            <person name="Solano J."/>
            <person name="Bargiela R."/>
            <person name="Golyshina O.V."/>
            <person name="Manteca A."/>
            <person name="Ramos J.L."/>
            <person name="Gallego J.R."/>
            <person name="Llorente I."/>
            <person name="Martins Dos Santos V.A."/>
            <person name="Jensen O.N."/>
            <person name="Pelaez A.I."/>
            <person name="Sanchez J."/>
            <person name="Ferrer M."/>
        </authorList>
    </citation>
    <scope>NUCLEOTIDE SEQUENCE</scope>
</reference>
<dbReference type="GO" id="GO:0016874">
    <property type="term" value="F:ligase activity"/>
    <property type="evidence" value="ECO:0007669"/>
    <property type="project" value="UniProtKB-KW"/>
</dbReference>
<keyword evidence="4" id="KW-0443">Lipid metabolism</keyword>
<reference evidence="6" key="1">
    <citation type="submission" date="2013-08" db="EMBL/GenBank/DDBJ databases">
        <authorList>
            <person name="Mendez C."/>
            <person name="Richter M."/>
            <person name="Ferrer M."/>
            <person name="Sanchez J."/>
        </authorList>
    </citation>
    <scope>NUCLEOTIDE SEQUENCE</scope>
</reference>
<evidence type="ECO:0000256" key="3">
    <source>
        <dbReference type="ARBA" id="ARBA00022832"/>
    </source>
</evidence>